<evidence type="ECO:0000259" key="2">
    <source>
        <dbReference type="Pfam" id="PF13127"/>
    </source>
</evidence>
<dbReference type="RefSeq" id="WP_188698696.1">
    <property type="nucleotide sequence ID" value="NZ_BMLS01000008.1"/>
</dbReference>
<sequence length="81" mass="9168">MKKSTVWLYIGLAFWLLGGTLLVLEHHFYQYVDVHGVLHESLFMPLGVLSFVLGGCVLSVTLLYRLLSHLKTYPDPSDKSC</sequence>
<organism evidence="3 4">
    <name type="scientific">Bowmanella pacifica</name>
    <dbReference type="NCBI Taxonomy" id="502051"/>
    <lineage>
        <taxon>Bacteria</taxon>
        <taxon>Pseudomonadati</taxon>
        <taxon>Pseudomonadota</taxon>
        <taxon>Gammaproteobacteria</taxon>
        <taxon>Alteromonadales</taxon>
        <taxon>Alteromonadaceae</taxon>
        <taxon>Bowmanella</taxon>
    </lineage>
</organism>
<reference evidence="3" key="1">
    <citation type="journal article" date="2014" name="Int. J. Syst. Evol. Microbiol.">
        <title>Complete genome sequence of Corynebacterium casei LMG S-19264T (=DSM 44701T), isolated from a smear-ripened cheese.</title>
        <authorList>
            <consortium name="US DOE Joint Genome Institute (JGI-PGF)"/>
            <person name="Walter F."/>
            <person name="Albersmeier A."/>
            <person name="Kalinowski J."/>
            <person name="Ruckert C."/>
        </authorList>
    </citation>
    <scope>NUCLEOTIDE SEQUENCE</scope>
    <source>
        <strain evidence="3">CGMCC 1.7086</strain>
    </source>
</reference>
<feature type="transmembrane region" description="Helical" evidence="1">
    <location>
        <begin position="44"/>
        <end position="64"/>
    </location>
</feature>
<dbReference type="Proteomes" id="UP000606935">
    <property type="component" value="Unassembled WGS sequence"/>
</dbReference>
<evidence type="ECO:0000313" key="3">
    <source>
        <dbReference type="EMBL" id="GGO74226.1"/>
    </source>
</evidence>
<dbReference type="InterPro" id="IPR025016">
    <property type="entry name" value="DUF3955"/>
</dbReference>
<feature type="transmembrane region" description="Helical" evidence="1">
    <location>
        <begin position="7"/>
        <end position="24"/>
    </location>
</feature>
<keyword evidence="1" id="KW-0472">Membrane</keyword>
<protein>
    <recommendedName>
        <fullName evidence="2">DUF3955 domain-containing protein</fullName>
    </recommendedName>
</protein>
<dbReference type="Pfam" id="PF13127">
    <property type="entry name" value="DUF3955"/>
    <property type="match status" value="1"/>
</dbReference>
<keyword evidence="4" id="KW-1185">Reference proteome</keyword>
<name>A0A917Z6J4_9ALTE</name>
<feature type="domain" description="DUF3955" evidence="2">
    <location>
        <begin position="10"/>
        <end position="63"/>
    </location>
</feature>
<dbReference type="AlphaFoldDB" id="A0A917Z6J4"/>
<reference evidence="3" key="2">
    <citation type="submission" date="2020-09" db="EMBL/GenBank/DDBJ databases">
        <authorList>
            <person name="Sun Q."/>
            <person name="Zhou Y."/>
        </authorList>
    </citation>
    <scope>NUCLEOTIDE SEQUENCE</scope>
    <source>
        <strain evidence="3">CGMCC 1.7086</strain>
    </source>
</reference>
<gene>
    <name evidence="3" type="ORF">GCM10010982_36560</name>
</gene>
<keyword evidence="1" id="KW-0812">Transmembrane</keyword>
<proteinExistence type="predicted"/>
<evidence type="ECO:0000313" key="4">
    <source>
        <dbReference type="Proteomes" id="UP000606935"/>
    </source>
</evidence>
<accession>A0A917Z6J4</accession>
<keyword evidence="1" id="KW-1133">Transmembrane helix</keyword>
<comment type="caution">
    <text evidence="3">The sequence shown here is derived from an EMBL/GenBank/DDBJ whole genome shotgun (WGS) entry which is preliminary data.</text>
</comment>
<evidence type="ECO:0000256" key="1">
    <source>
        <dbReference type="SAM" id="Phobius"/>
    </source>
</evidence>
<dbReference type="EMBL" id="BMLS01000008">
    <property type="protein sequence ID" value="GGO74226.1"/>
    <property type="molecule type" value="Genomic_DNA"/>
</dbReference>